<dbReference type="InterPro" id="IPR018060">
    <property type="entry name" value="HTH_AraC"/>
</dbReference>
<feature type="region of interest" description="Disordered" evidence="8">
    <location>
        <begin position="351"/>
        <end position="375"/>
    </location>
</feature>
<evidence type="ECO:0000313" key="14">
    <source>
        <dbReference type="Proteomes" id="UP000319578"/>
    </source>
</evidence>
<feature type="compositionally biased region" description="Low complexity" evidence="8">
    <location>
        <begin position="357"/>
        <end position="375"/>
    </location>
</feature>
<dbReference type="PATRIC" id="fig|54915.3.peg.2226"/>
<evidence type="ECO:0000259" key="9">
    <source>
        <dbReference type="PROSITE" id="PS01124"/>
    </source>
</evidence>
<dbReference type="PANTHER" id="PTHR30532">
    <property type="entry name" value="IRON III DICITRATE-BINDING PERIPLASMIC PROTEIN"/>
    <property type="match status" value="1"/>
</dbReference>
<dbReference type="AlphaFoldDB" id="A0A0K9YNX9"/>
<dbReference type="Gene3D" id="1.10.10.60">
    <property type="entry name" value="Homeodomain-like"/>
    <property type="match status" value="2"/>
</dbReference>
<dbReference type="PANTHER" id="PTHR30532:SF26">
    <property type="entry name" value="IRON(3+)-HYDROXAMATE-BINDING PROTEIN FHUD"/>
    <property type="match status" value="1"/>
</dbReference>
<comment type="similarity">
    <text evidence="2">Belongs to the bacterial solute-binding protein 8 family.</text>
</comment>
<dbReference type="Pfam" id="PF01497">
    <property type="entry name" value="Peripla_BP_2"/>
    <property type="match status" value="1"/>
</dbReference>
<accession>A0A0K9YNX9</accession>
<evidence type="ECO:0000256" key="2">
    <source>
        <dbReference type="ARBA" id="ARBA00008814"/>
    </source>
</evidence>
<feature type="domain" description="HTH araC/xylS-type" evidence="9">
    <location>
        <begin position="177"/>
        <end position="275"/>
    </location>
</feature>
<gene>
    <name evidence="12" type="ORF">ADS79_15980</name>
    <name evidence="11" type="ORF">BRE01_55480</name>
</gene>
<protein>
    <submittedName>
        <fullName evidence="12">AraC family transcriptional regulator</fullName>
    </submittedName>
</protein>
<evidence type="ECO:0000259" key="10">
    <source>
        <dbReference type="PROSITE" id="PS50983"/>
    </source>
</evidence>
<dbReference type="GO" id="GO:0003700">
    <property type="term" value="F:DNA-binding transcription factor activity"/>
    <property type="evidence" value="ECO:0007669"/>
    <property type="project" value="InterPro"/>
</dbReference>
<dbReference type="Proteomes" id="UP000036834">
    <property type="component" value="Unassembled WGS sequence"/>
</dbReference>
<dbReference type="EMBL" id="BJON01000023">
    <property type="protein sequence ID" value="GED71846.1"/>
    <property type="molecule type" value="Genomic_DNA"/>
</dbReference>
<dbReference type="GO" id="GO:0030288">
    <property type="term" value="C:outer membrane-bounded periplasmic space"/>
    <property type="evidence" value="ECO:0007669"/>
    <property type="project" value="TreeGrafter"/>
</dbReference>
<keyword evidence="14" id="KW-1185">Reference proteome</keyword>
<dbReference type="Proteomes" id="UP000319578">
    <property type="component" value="Unassembled WGS sequence"/>
</dbReference>
<evidence type="ECO:0000313" key="13">
    <source>
        <dbReference type="Proteomes" id="UP000036834"/>
    </source>
</evidence>
<reference evidence="11 14" key="3">
    <citation type="submission" date="2019-06" db="EMBL/GenBank/DDBJ databases">
        <title>Whole genome shotgun sequence of Brevibacillus reuszeri NBRC 15719.</title>
        <authorList>
            <person name="Hosoyama A."/>
            <person name="Uohara A."/>
            <person name="Ohji S."/>
            <person name="Ichikawa N."/>
        </authorList>
    </citation>
    <scope>NUCLEOTIDE SEQUENCE [LARGE SCALE GENOMIC DNA]</scope>
    <source>
        <strain evidence="11 14">NBRC 15719</strain>
    </source>
</reference>
<dbReference type="STRING" id="54915.ADS79_15980"/>
<evidence type="ECO:0000256" key="8">
    <source>
        <dbReference type="SAM" id="MobiDB-lite"/>
    </source>
</evidence>
<dbReference type="InterPro" id="IPR009057">
    <property type="entry name" value="Homeodomain-like_sf"/>
</dbReference>
<dbReference type="SMART" id="SM00342">
    <property type="entry name" value="HTH_ARAC"/>
    <property type="match status" value="1"/>
</dbReference>
<comment type="subcellular location">
    <subcellularLocation>
        <location evidence="1">Cell envelope</location>
    </subcellularLocation>
</comment>
<evidence type="ECO:0000256" key="5">
    <source>
        <dbReference type="ARBA" id="ARBA00023015"/>
    </source>
</evidence>
<dbReference type="InterPro" id="IPR051313">
    <property type="entry name" value="Bact_iron-sidero_bind"/>
</dbReference>
<keyword evidence="6" id="KW-0238">DNA-binding</keyword>
<dbReference type="RefSeq" id="WP_049739415.1">
    <property type="nucleotide sequence ID" value="NZ_BJON01000023.1"/>
</dbReference>
<dbReference type="OrthoDB" id="2652069at2"/>
<proteinExistence type="inferred from homology"/>
<evidence type="ECO:0000256" key="1">
    <source>
        <dbReference type="ARBA" id="ARBA00004196"/>
    </source>
</evidence>
<dbReference type="SUPFAM" id="SSF53807">
    <property type="entry name" value="Helical backbone' metal receptor"/>
    <property type="match status" value="1"/>
</dbReference>
<evidence type="ECO:0000313" key="12">
    <source>
        <dbReference type="EMBL" id="KNB70433.1"/>
    </source>
</evidence>
<evidence type="ECO:0000256" key="3">
    <source>
        <dbReference type="ARBA" id="ARBA00022448"/>
    </source>
</evidence>
<evidence type="ECO:0000256" key="6">
    <source>
        <dbReference type="ARBA" id="ARBA00023125"/>
    </source>
</evidence>
<comment type="caution">
    <text evidence="12">The sequence shown here is derived from an EMBL/GenBank/DDBJ whole genome shotgun (WGS) entry which is preliminary data.</text>
</comment>
<dbReference type="PROSITE" id="PS50983">
    <property type="entry name" value="FE_B12_PBP"/>
    <property type="match status" value="1"/>
</dbReference>
<reference evidence="13" key="1">
    <citation type="submission" date="2015-07" db="EMBL/GenBank/DDBJ databases">
        <title>Genome sequencing project for genomic taxonomy and phylogenomics of Bacillus-like bacteria.</title>
        <authorList>
            <person name="Liu B."/>
            <person name="Wang J."/>
            <person name="Zhu Y."/>
            <person name="Liu G."/>
            <person name="Chen Q."/>
            <person name="Chen Z."/>
            <person name="Lan J."/>
            <person name="Che J."/>
            <person name="Ge C."/>
            <person name="Shi H."/>
            <person name="Pan Z."/>
            <person name="Liu X."/>
        </authorList>
    </citation>
    <scope>NUCLEOTIDE SEQUENCE [LARGE SCALE GENOMIC DNA]</scope>
    <source>
        <strain evidence="13">DSM 9887</strain>
    </source>
</reference>
<dbReference type="Pfam" id="PF12833">
    <property type="entry name" value="HTH_18"/>
    <property type="match status" value="1"/>
</dbReference>
<dbReference type="EMBL" id="LGIQ01000009">
    <property type="protein sequence ID" value="KNB70433.1"/>
    <property type="molecule type" value="Genomic_DNA"/>
</dbReference>
<dbReference type="CDD" id="cd01138">
    <property type="entry name" value="FeuA"/>
    <property type="match status" value="1"/>
</dbReference>
<dbReference type="InterPro" id="IPR018062">
    <property type="entry name" value="HTH_AraC-typ_CS"/>
</dbReference>
<dbReference type="PRINTS" id="PR00032">
    <property type="entry name" value="HTHARAC"/>
</dbReference>
<reference evidence="12" key="2">
    <citation type="submission" date="2015-07" db="EMBL/GenBank/DDBJ databases">
        <title>MeaNS - Measles Nucleotide Surveillance Program.</title>
        <authorList>
            <person name="Tran T."/>
            <person name="Druce J."/>
        </authorList>
    </citation>
    <scope>NUCLEOTIDE SEQUENCE</scope>
    <source>
        <strain evidence="12">DSM 9887</strain>
    </source>
</reference>
<evidence type="ECO:0000256" key="4">
    <source>
        <dbReference type="ARBA" id="ARBA00022729"/>
    </source>
</evidence>
<evidence type="ECO:0000313" key="11">
    <source>
        <dbReference type="EMBL" id="GED71846.1"/>
    </source>
</evidence>
<dbReference type="GO" id="GO:0043565">
    <property type="term" value="F:sequence-specific DNA binding"/>
    <property type="evidence" value="ECO:0007669"/>
    <property type="project" value="InterPro"/>
</dbReference>
<dbReference type="Gene3D" id="3.40.50.1980">
    <property type="entry name" value="Nitrogenase molybdenum iron protein domain"/>
    <property type="match status" value="2"/>
</dbReference>
<feature type="domain" description="Fe/B12 periplasmic-binding" evidence="10">
    <location>
        <begin position="391"/>
        <end position="646"/>
    </location>
</feature>
<keyword evidence="7" id="KW-0804">Transcription</keyword>
<keyword evidence="4" id="KW-0732">Signal</keyword>
<dbReference type="SUPFAM" id="SSF46689">
    <property type="entry name" value="Homeodomain-like"/>
    <property type="match status" value="2"/>
</dbReference>
<evidence type="ECO:0000256" key="7">
    <source>
        <dbReference type="ARBA" id="ARBA00023163"/>
    </source>
</evidence>
<dbReference type="GO" id="GO:1901678">
    <property type="term" value="P:iron coordination entity transport"/>
    <property type="evidence" value="ECO:0007669"/>
    <property type="project" value="UniProtKB-ARBA"/>
</dbReference>
<dbReference type="PROSITE" id="PS01124">
    <property type="entry name" value="HTH_ARAC_FAMILY_2"/>
    <property type="match status" value="1"/>
</dbReference>
<organism evidence="12 13">
    <name type="scientific">Brevibacillus reuszeri</name>
    <dbReference type="NCBI Taxonomy" id="54915"/>
    <lineage>
        <taxon>Bacteria</taxon>
        <taxon>Bacillati</taxon>
        <taxon>Bacillota</taxon>
        <taxon>Bacilli</taxon>
        <taxon>Bacillales</taxon>
        <taxon>Paenibacillaceae</taxon>
        <taxon>Brevibacillus</taxon>
    </lineage>
</organism>
<name>A0A0K9YNX9_9BACL</name>
<dbReference type="PROSITE" id="PS00041">
    <property type="entry name" value="HTH_ARAC_FAMILY_1"/>
    <property type="match status" value="1"/>
</dbReference>
<dbReference type="InterPro" id="IPR002491">
    <property type="entry name" value="ABC_transptr_periplasmic_BD"/>
</dbReference>
<sequence length="646" mass="73386">MIINDQLLLWNHASIKVLDVRHSVLRAGEAVQSYRLPASVFMFATRGEAYIKLDEAKHVAGRFQIVHCGKGTMLDIFLAEEEFEYYMIFYKASFPLTLQPKLVALLKQYNPFQLQYRFLPIDPLSICRIVKDMEQEWREFRYLERFQVKSLFYQFVSLVLQQIHKEGIEMIEPDLALQAMLYIEEHYAKPITLESLAEILNYSIPQLSVLFKKKTGYSVIDYVIRKRIDCAKSLLTQTDATVKEIAASVGYKDSFYFGRLFKKGVGESPGQFRRLERTERKAENSPSVPIRSSIALDRLWRYISDDNHYQYKHNREGRILMFKQSKSVTVAYLMLCLALLLSACTSHAPNLQAPSGKQSSSATTSAPPSSAQTKTKVISTINGDIEIPDHPNRIVADQYLGSFIALGVIPIGAPGLHRQNPYLAEALKAVEDTGDVTGSLEKVVELQPDLIVTGDTQNRYESLSKIAPTISIPYGNLKNAHEELTYFGKLLGREKEAEAWLADYDQRIAAAKEKVKKVIPENATFSILESAEKNTYAYGENFGRGGQAVYQALGLKPPAAVAKDIFEKQWAELSNELLPKYAGDYIILTSNDRTIEDLKADPIWSTFDAVKNNRVYIWKEERSWYYDPIAVLSQTEEIAAWLTKEQ</sequence>
<dbReference type="InterPro" id="IPR020449">
    <property type="entry name" value="Tscrpt_reg_AraC-type_HTH"/>
</dbReference>
<keyword evidence="3" id="KW-0813">Transport</keyword>
<keyword evidence="5" id="KW-0805">Transcription regulation</keyword>